<gene>
    <name evidence="5" type="primary">potA_1</name>
    <name evidence="5" type="ORF">PSAL_001860</name>
</gene>
<dbReference type="InterPro" id="IPR027417">
    <property type="entry name" value="P-loop_NTPase"/>
</dbReference>
<name>A0A418SIA1_9RHOB</name>
<dbReference type="FunFam" id="3.40.50.300:FF:000042">
    <property type="entry name" value="Maltose/maltodextrin ABC transporter, ATP-binding protein"/>
    <property type="match status" value="1"/>
</dbReference>
<dbReference type="PANTHER" id="PTHR42781">
    <property type="entry name" value="SPERMIDINE/PUTRESCINE IMPORT ATP-BINDING PROTEIN POTA"/>
    <property type="match status" value="1"/>
</dbReference>
<protein>
    <submittedName>
        <fullName evidence="5">Spermidine/putrescine import ATP-binding protein PotA</fullName>
    </submittedName>
</protein>
<dbReference type="GO" id="GO:0140359">
    <property type="term" value="F:ABC-type transporter activity"/>
    <property type="evidence" value="ECO:0007669"/>
    <property type="project" value="UniProtKB-ARBA"/>
</dbReference>
<evidence type="ECO:0000313" key="6">
    <source>
        <dbReference type="Proteomes" id="UP000283786"/>
    </source>
</evidence>
<evidence type="ECO:0000313" key="5">
    <source>
        <dbReference type="EMBL" id="QPM88983.1"/>
    </source>
</evidence>
<sequence>MTEVSLRSLQKFYGKTAALKDISLDVNHGEFVSLLGPSGCGKSTTLKCIAGFEEVTDGRIYFDNKDISRKLPEDRDIGMVFQSYALFPHMTVVQNLAFGLEMRRVPKSQIADRVARAMDMVQLTPYADRFPKALSGGQQQRVALARALVIEPAILLLDEPLANLDAKLRDEMRGFIRDLQKRVGITTIYVTHDQDEAMTMSDRVVVMFGGHIAQAAAPETVYNAPATEQVARFVGNANILDLPVTGGDAASAQITLPGGATLRLGTRPAAAWQDRMRLMARPEQIRLTDPGDGHLGGRIQKRYFSGGHVEYQVQTDCGALSVVGPTTQALFEGDTVGLRLDPARLWSLPLTEGPETS</sequence>
<dbReference type="Pfam" id="PF08402">
    <property type="entry name" value="TOBE_2"/>
    <property type="match status" value="1"/>
</dbReference>
<keyword evidence="6" id="KW-1185">Reference proteome</keyword>
<dbReference type="KEGG" id="palw:PSAL_001860"/>
<dbReference type="Gene3D" id="2.40.50.100">
    <property type="match status" value="1"/>
</dbReference>
<dbReference type="RefSeq" id="WP_119838658.1">
    <property type="nucleotide sequence ID" value="NZ_CP060436.1"/>
</dbReference>
<dbReference type="InterPro" id="IPR013611">
    <property type="entry name" value="Transp-assoc_OB_typ2"/>
</dbReference>
<dbReference type="InterPro" id="IPR008995">
    <property type="entry name" value="Mo/tungstate-bd_C_term_dom"/>
</dbReference>
<dbReference type="EMBL" id="CP060436">
    <property type="protein sequence ID" value="QPM88983.1"/>
    <property type="molecule type" value="Genomic_DNA"/>
</dbReference>
<keyword evidence="2" id="KW-0813">Transport</keyword>
<dbReference type="Pfam" id="PF00005">
    <property type="entry name" value="ABC_tran"/>
    <property type="match status" value="1"/>
</dbReference>
<dbReference type="SMART" id="SM00382">
    <property type="entry name" value="AAA"/>
    <property type="match status" value="1"/>
</dbReference>
<dbReference type="InterPro" id="IPR003439">
    <property type="entry name" value="ABC_transporter-like_ATP-bd"/>
</dbReference>
<dbReference type="Proteomes" id="UP000283786">
    <property type="component" value="Chromosome"/>
</dbReference>
<evidence type="ECO:0000256" key="1">
    <source>
        <dbReference type="ARBA" id="ARBA00005417"/>
    </source>
</evidence>
<reference evidence="5 6" key="1">
    <citation type="submission" date="2020-08" db="EMBL/GenBank/DDBJ databases">
        <title>Genome sequence of Rhodobacteraceae bacterium Lw-13e.</title>
        <authorList>
            <person name="Poehlein A."/>
            <person name="Wolter L."/>
            <person name="Daniel R."/>
            <person name="Brinkhoff T."/>
        </authorList>
    </citation>
    <scope>NUCLEOTIDE SEQUENCE [LARGE SCALE GENOMIC DNA]</scope>
    <source>
        <strain evidence="5 6">Lw-13e</strain>
    </source>
</reference>
<organism evidence="5 6">
    <name type="scientific">Pseudooceanicola algae</name>
    <dbReference type="NCBI Taxonomy" id="1537215"/>
    <lineage>
        <taxon>Bacteria</taxon>
        <taxon>Pseudomonadati</taxon>
        <taxon>Pseudomonadota</taxon>
        <taxon>Alphaproteobacteria</taxon>
        <taxon>Rhodobacterales</taxon>
        <taxon>Paracoccaceae</taxon>
        <taxon>Pseudooceanicola</taxon>
    </lineage>
</organism>
<dbReference type="OrthoDB" id="9802264at2"/>
<dbReference type="AlphaFoldDB" id="A0A418SIA1"/>
<evidence type="ECO:0000256" key="3">
    <source>
        <dbReference type="ARBA" id="ARBA00022741"/>
    </source>
</evidence>
<dbReference type="PANTHER" id="PTHR42781:SF4">
    <property type="entry name" value="SPERMIDINE_PUTRESCINE IMPORT ATP-BINDING PROTEIN POTA"/>
    <property type="match status" value="1"/>
</dbReference>
<evidence type="ECO:0000256" key="2">
    <source>
        <dbReference type="ARBA" id="ARBA00022448"/>
    </source>
</evidence>
<dbReference type="InterPro" id="IPR050093">
    <property type="entry name" value="ABC_SmlMolc_Importer"/>
</dbReference>
<keyword evidence="4 5" id="KW-0067">ATP-binding</keyword>
<dbReference type="PROSITE" id="PS50893">
    <property type="entry name" value="ABC_TRANSPORTER_2"/>
    <property type="match status" value="1"/>
</dbReference>
<dbReference type="PROSITE" id="PS00211">
    <property type="entry name" value="ABC_TRANSPORTER_1"/>
    <property type="match status" value="1"/>
</dbReference>
<dbReference type="GO" id="GO:0043190">
    <property type="term" value="C:ATP-binding cassette (ABC) transporter complex"/>
    <property type="evidence" value="ECO:0007669"/>
    <property type="project" value="InterPro"/>
</dbReference>
<dbReference type="InterPro" id="IPR017871">
    <property type="entry name" value="ABC_transporter-like_CS"/>
</dbReference>
<dbReference type="Gene3D" id="3.40.50.300">
    <property type="entry name" value="P-loop containing nucleotide triphosphate hydrolases"/>
    <property type="match status" value="1"/>
</dbReference>
<dbReference type="SUPFAM" id="SSF50331">
    <property type="entry name" value="MOP-like"/>
    <property type="match status" value="1"/>
</dbReference>
<comment type="similarity">
    <text evidence="1">Belongs to the ABC transporter superfamily.</text>
</comment>
<dbReference type="InterPro" id="IPR003593">
    <property type="entry name" value="AAA+_ATPase"/>
</dbReference>
<accession>A0A418SIA1</accession>
<keyword evidence="3" id="KW-0547">Nucleotide-binding</keyword>
<dbReference type="GO" id="GO:0005524">
    <property type="term" value="F:ATP binding"/>
    <property type="evidence" value="ECO:0007669"/>
    <property type="project" value="UniProtKB-KW"/>
</dbReference>
<dbReference type="GO" id="GO:0016887">
    <property type="term" value="F:ATP hydrolysis activity"/>
    <property type="evidence" value="ECO:0007669"/>
    <property type="project" value="InterPro"/>
</dbReference>
<proteinExistence type="inferred from homology"/>
<dbReference type="SUPFAM" id="SSF52540">
    <property type="entry name" value="P-loop containing nucleoside triphosphate hydrolases"/>
    <property type="match status" value="1"/>
</dbReference>
<evidence type="ECO:0000256" key="4">
    <source>
        <dbReference type="ARBA" id="ARBA00022840"/>
    </source>
</evidence>